<protein>
    <submittedName>
        <fullName evidence="1">Predicted protein</fullName>
    </submittedName>
</protein>
<accession>F2EEB8</accession>
<dbReference type="EMBL" id="AK374494">
    <property type="protein sequence ID" value="BAK05690.1"/>
    <property type="molecule type" value="mRNA"/>
</dbReference>
<name>F2EEB8_HORVV</name>
<organism evidence="1">
    <name type="scientific">Hordeum vulgare subsp. vulgare</name>
    <name type="common">Domesticated barley</name>
    <dbReference type="NCBI Taxonomy" id="112509"/>
    <lineage>
        <taxon>Eukaryota</taxon>
        <taxon>Viridiplantae</taxon>
        <taxon>Streptophyta</taxon>
        <taxon>Embryophyta</taxon>
        <taxon>Tracheophyta</taxon>
        <taxon>Spermatophyta</taxon>
        <taxon>Magnoliopsida</taxon>
        <taxon>Liliopsida</taxon>
        <taxon>Poales</taxon>
        <taxon>Poaceae</taxon>
        <taxon>BOP clade</taxon>
        <taxon>Pooideae</taxon>
        <taxon>Triticodae</taxon>
        <taxon>Triticeae</taxon>
        <taxon>Hordeinae</taxon>
        <taxon>Hordeum</taxon>
    </lineage>
</organism>
<proteinExistence type="evidence at transcript level"/>
<evidence type="ECO:0000313" key="1">
    <source>
        <dbReference type="EMBL" id="BAK05690.1"/>
    </source>
</evidence>
<reference evidence="1" key="1">
    <citation type="journal article" date="2011" name="Plant Physiol.">
        <title>Comprehensive sequence analysis of 24,783 barley full-length cDNAs derived from 12 clone libraries.</title>
        <authorList>
            <person name="Matsumoto T."/>
            <person name="Tanaka T."/>
            <person name="Sakai H."/>
            <person name="Amano N."/>
            <person name="Kanamori H."/>
            <person name="Kurita K."/>
            <person name="Kikuta A."/>
            <person name="Kamiya K."/>
            <person name="Yamamoto M."/>
            <person name="Ikawa H."/>
            <person name="Fujii N."/>
            <person name="Hori K."/>
            <person name="Itoh T."/>
            <person name="Sato K."/>
        </authorList>
    </citation>
    <scope>NUCLEOTIDE SEQUENCE</scope>
    <source>
        <tissue evidence="1">Seed</tissue>
    </source>
</reference>
<sequence length="67" mass="7106">MVAPSGGGSHANNSGCIYDMVDRAAEASQCEVAAEGVVFQVAMTRTSCCCRWTNPHGCSTYLSYDHT</sequence>
<dbReference type="AlphaFoldDB" id="F2EEB8"/>